<evidence type="ECO:0000256" key="5">
    <source>
        <dbReference type="ARBA" id="ARBA00022741"/>
    </source>
</evidence>
<evidence type="ECO:0000256" key="6">
    <source>
        <dbReference type="ARBA" id="ARBA00022777"/>
    </source>
</evidence>
<evidence type="ECO:0000256" key="1">
    <source>
        <dbReference type="ARBA" id="ARBA00004761"/>
    </source>
</evidence>
<evidence type="ECO:0000256" key="4">
    <source>
        <dbReference type="ARBA" id="ARBA00022679"/>
    </source>
</evidence>
<evidence type="ECO:0000256" key="3">
    <source>
        <dbReference type="ARBA" id="ARBA00012054"/>
    </source>
</evidence>
<evidence type="ECO:0000256" key="7">
    <source>
        <dbReference type="ARBA" id="ARBA00022840"/>
    </source>
</evidence>
<organism evidence="11 12">
    <name type="scientific">Tamaricihabitans halophyticus</name>
    <dbReference type="NCBI Taxonomy" id="1262583"/>
    <lineage>
        <taxon>Bacteria</taxon>
        <taxon>Bacillati</taxon>
        <taxon>Actinomycetota</taxon>
        <taxon>Actinomycetes</taxon>
        <taxon>Pseudonocardiales</taxon>
        <taxon>Pseudonocardiaceae</taxon>
        <taxon>Tamaricihabitans</taxon>
    </lineage>
</organism>
<dbReference type="GO" id="GO:0005524">
    <property type="term" value="F:ATP binding"/>
    <property type="evidence" value="ECO:0007669"/>
    <property type="project" value="UniProtKB-KW"/>
</dbReference>
<dbReference type="Proteomes" id="UP000294911">
    <property type="component" value="Unassembled WGS sequence"/>
</dbReference>
<evidence type="ECO:0000256" key="8">
    <source>
        <dbReference type="ARBA" id="ARBA00023064"/>
    </source>
</evidence>
<dbReference type="InterPro" id="IPR031322">
    <property type="entry name" value="Shikimate/glucono_kinase"/>
</dbReference>
<dbReference type="NCBIfam" id="TIGR01313">
    <property type="entry name" value="therm_gnt_kin"/>
    <property type="match status" value="1"/>
</dbReference>
<keyword evidence="7 10" id="KW-0067">ATP-binding</keyword>
<keyword evidence="8" id="KW-0311">Gluconate utilization</keyword>
<evidence type="ECO:0000256" key="9">
    <source>
        <dbReference type="ARBA" id="ARBA00048090"/>
    </source>
</evidence>
<dbReference type="Gene3D" id="3.40.50.300">
    <property type="entry name" value="P-loop containing nucleotide triphosphate hydrolases"/>
    <property type="match status" value="1"/>
</dbReference>
<dbReference type="PANTHER" id="PTHR43442:SF3">
    <property type="entry name" value="GLUCONOKINASE-RELATED"/>
    <property type="match status" value="1"/>
</dbReference>
<evidence type="ECO:0000313" key="12">
    <source>
        <dbReference type="Proteomes" id="UP000294911"/>
    </source>
</evidence>
<dbReference type="FunFam" id="3.40.50.300:FF:000522">
    <property type="entry name" value="Gluconokinase"/>
    <property type="match status" value="1"/>
</dbReference>
<dbReference type="CDD" id="cd02021">
    <property type="entry name" value="GntK"/>
    <property type="match status" value="1"/>
</dbReference>
<dbReference type="SUPFAM" id="SSF52540">
    <property type="entry name" value="P-loop containing nucleoside triphosphate hydrolases"/>
    <property type="match status" value="1"/>
</dbReference>
<dbReference type="GO" id="GO:0019521">
    <property type="term" value="P:D-gluconate metabolic process"/>
    <property type="evidence" value="ECO:0007669"/>
    <property type="project" value="UniProtKB-KW"/>
</dbReference>
<evidence type="ECO:0000256" key="10">
    <source>
        <dbReference type="RuleBase" id="RU363066"/>
    </source>
</evidence>
<dbReference type="PANTHER" id="PTHR43442">
    <property type="entry name" value="GLUCONOKINASE-RELATED"/>
    <property type="match status" value="1"/>
</dbReference>
<name>A0A4R2R2Q0_9PSEU</name>
<comment type="pathway">
    <text evidence="1">Carbohydrate acid metabolism.</text>
</comment>
<keyword evidence="6 10" id="KW-0418">Kinase</keyword>
<dbReference type="InterPro" id="IPR027417">
    <property type="entry name" value="P-loop_NTPase"/>
</dbReference>
<dbReference type="EMBL" id="SLXQ01000001">
    <property type="protein sequence ID" value="TCP56074.1"/>
    <property type="molecule type" value="Genomic_DNA"/>
</dbReference>
<comment type="similarity">
    <text evidence="2 10">Belongs to the gluconokinase GntK/GntV family.</text>
</comment>
<dbReference type="EC" id="2.7.1.12" evidence="3 10"/>
<evidence type="ECO:0000313" key="11">
    <source>
        <dbReference type="EMBL" id="TCP56074.1"/>
    </source>
</evidence>
<keyword evidence="12" id="KW-1185">Reference proteome</keyword>
<accession>A0A4R2R2Q0</accession>
<reference evidence="11 12" key="1">
    <citation type="submission" date="2019-03" db="EMBL/GenBank/DDBJ databases">
        <title>Genomic Encyclopedia of Type Strains, Phase IV (KMG-IV): sequencing the most valuable type-strain genomes for metagenomic binning, comparative biology and taxonomic classification.</title>
        <authorList>
            <person name="Goeker M."/>
        </authorList>
    </citation>
    <scope>NUCLEOTIDE SEQUENCE [LARGE SCALE GENOMIC DNA]</scope>
    <source>
        <strain evidence="11 12">DSM 45765</strain>
    </source>
</reference>
<dbReference type="AlphaFoldDB" id="A0A4R2R2Q0"/>
<dbReference type="InterPro" id="IPR006001">
    <property type="entry name" value="Therm_gnt_kin"/>
</dbReference>
<evidence type="ECO:0000256" key="2">
    <source>
        <dbReference type="ARBA" id="ARBA00008420"/>
    </source>
</evidence>
<comment type="catalytic activity">
    <reaction evidence="9 10">
        <text>D-gluconate + ATP = 6-phospho-D-gluconate + ADP + H(+)</text>
        <dbReference type="Rhea" id="RHEA:19433"/>
        <dbReference type="ChEBI" id="CHEBI:15378"/>
        <dbReference type="ChEBI" id="CHEBI:18391"/>
        <dbReference type="ChEBI" id="CHEBI:30616"/>
        <dbReference type="ChEBI" id="CHEBI:58759"/>
        <dbReference type="ChEBI" id="CHEBI:456216"/>
        <dbReference type="EC" id="2.7.1.12"/>
    </reaction>
</comment>
<proteinExistence type="inferred from homology"/>
<keyword evidence="4 10" id="KW-0808">Transferase</keyword>
<keyword evidence="5 10" id="KW-0547">Nucleotide-binding</keyword>
<dbReference type="GO" id="GO:0046316">
    <property type="term" value="F:gluconokinase activity"/>
    <property type="evidence" value="ECO:0007669"/>
    <property type="project" value="UniProtKB-EC"/>
</dbReference>
<dbReference type="Pfam" id="PF01202">
    <property type="entry name" value="SKI"/>
    <property type="match status" value="1"/>
</dbReference>
<protein>
    <recommendedName>
        <fullName evidence="3 10">Gluconokinase</fullName>
        <ecNumber evidence="3 10">2.7.1.12</ecNumber>
    </recommendedName>
</protein>
<dbReference type="GO" id="GO:0005737">
    <property type="term" value="C:cytoplasm"/>
    <property type="evidence" value="ECO:0007669"/>
    <property type="project" value="TreeGrafter"/>
</dbReference>
<comment type="caution">
    <text evidence="11">The sequence shown here is derived from an EMBL/GenBank/DDBJ whole genome shotgun (WGS) entry which is preliminary data.</text>
</comment>
<gene>
    <name evidence="11" type="ORF">EV191_10114</name>
</gene>
<sequence>MPHATETVIVVMGVSGSGKSTVATLLAERLNVPFAEADEFHPPANIAKMRGGHPLTDEDRWPWLRALAGWISERGMRDGGVVTCSALKREYRRLLIDASADVWFLHLAGDRKLIADRMRHRSGHFMPPELLDSQLADLEPLQPGEPGMVADLAASPGQIVTDALDALTARAKETDQ</sequence>